<dbReference type="InterPro" id="IPR025355">
    <property type="entry name" value="DUF4259"/>
</dbReference>
<protein>
    <recommendedName>
        <fullName evidence="1">Rhodanese domain-containing protein</fullName>
    </recommendedName>
</protein>
<dbReference type="InterPro" id="IPR001763">
    <property type="entry name" value="Rhodanese-like_dom"/>
</dbReference>
<dbReference type="RefSeq" id="WP_014684633.1">
    <property type="nucleotide sequence ID" value="NC_017790.1"/>
</dbReference>
<evidence type="ECO:0000259" key="1">
    <source>
        <dbReference type="PROSITE" id="PS50206"/>
    </source>
</evidence>
<dbReference type="PROSITE" id="PS50206">
    <property type="entry name" value="RHODANESE_3"/>
    <property type="match status" value="1"/>
</dbReference>
<organism evidence="2 3">
    <name type="scientific">Deinococcus gobiensis (strain DSM 21396 / JCM 16679 / CGMCC 1.7299 / I-0)</name>
    <dbReference type="NCBI Taxonomy" id="745776"/>
    <lineage>
        <taxon>Bacteria</taxon>
        <taxon>Thermotogati</taxon>
        <taxon>Deinococcota</taxon>
        <taxon>Deinococci</taxon>
        <taxon>Deinococcales</taxon>
        <taxon>Deinococcaceae</taxon>
        <taxon>Deinococcus</taxon>
    </lineage>
</organism>
<dbReference type="Proteomes" id="UP000007575">
    <property type="component" value="Chromosome"/>
</dbReference>
<keyword evidence="3" id="KW-1185">Reference proteome</keyword>
<evidence type="ECO:0000313" key="2">
    <source>
        <dbReference type="EMBL" id="AFD25150.1"/>
    </source>
</evidence>
<dbReference type="HOGENOM" id="CLU_128239_1_0_0"/>
<dbReference type="EMBL" id="CP002191">
    <property type="protein sequence ID" value="AFD25150.1"/>
    <property type="molecule type" value="Genomic_DNA"/>
</dbReference>
<evidence type="ECO:0000313" key="3">
    <source>
        <dbReference type="Proteomes" id="UP000007575"/>
    </source>
</evidence>
<accession>H8GRV3</accession>
<dbReference type="KEGG" id="dgo:DGo_CA1223"/>
<proteinExistence type="predicted"/>
<dbReference type="eggNOG" id="ENOG5033DI3">
    <property type="taxonomic scope" value="Bacteria"/>
</dbReference>
<gene>
    <name evidence="2" type="ordered locus">DGo_CA1223</name>
</gene>
<feature type="domain" description="Rhodanese" evidence="1">
    <location>
        <begin position="49"/>
        <end position="87"/>
    </location>
</feature>
<name>H8GRV3_DEIGI</name>
<dbReference type="STRING" id="745776.DGo_CA1223"/>
<dbReference type="AlphaFoldDB" id="H8GRV3"/>
<dbReference type="Pfam" id="PF14078">
    <property type="entry name" value="DUF4259"/>
    <property type="match status" value="1"/>
</dbReference>
<sequence>MNIWGSGPFENEHAAAFVQEVVADGPAAVQEAFEVVLDPDVDFVEAEEGQRALAAAGVLAAALGGDTSAVIDAGLRAWIAEADHTELAPLRSLAAEALKRVLGPNSELPELWEDSGGAEAWYADSERLRSVLGG</sequence>
<dbReference type="PATRIC" id="fig|745776.4.peg.1259"/>
<reference evidence="2 3" key="1">
    <citation type="journal article" date="2012" name="PLoS ONE">
        <title>Genome sequence and transcriptome analysis of the radioresistant bacterium Deinococcus gobiensis: insights into the extreme environmental adaptations.</title>
        <authorList>
            <person name="Yuan M."/>
            <person name="Chen M."/>
            <person name="Zhang W."/>
            <person name="Lu W."/>
            <person name="Wang J."/>
            <person name="Yang M."/>
            <person name="Zhao P."/>
            <person name="Tang R."/>
            <person name="Li X."/>
            <person name="Hao Y."/>
            <person name="Zhou Z."/>
            <person name="Zhan Y."/>
            <person name="Yu H."/>
            <person name="Teng C."/>
            <person name="Yan Y."/>
            <person name="Ping S."/>
            <person name="Wang Y."/>
            <person name="Lin M."/>
        </authorList>
    </citation>
    <scope>NUCLEOTIDE SEQUENCE [LARGE SCALE GENOMIC DNA]</scope>
    <source>
        <strain evidence="2 3">I-0</strain>
    </source>
</reference>
<dbReference type="OrthoDB" id="73183at2"/>